<evidence type="ECO:0000313" key="1">
    <source>
        <dbReference type="EMBL" id="KJK76086.1"/>
    </source>
</evidence>
<organism evidence="1 2">
    <name type="scientific">Metarhizium anisopliae BRIP 53293</name>
    <dbReference type="NCBI Taxonomy" id="1291518"/>
    <lineage>
        <taxon>Eukaryota</taxon>
        <taxon>Fungi</taxon>
        <taxon>Dikarya</taxon>
        <taxon>Ascomycota</taxon>
        <taxon>Pezizomycotina</taxon>
        <taxon>Sordariomycetes</taxon>
        <taxon>Hypocreomycetidae</taxon>
        <taxon>Hypocreales</taxon>
        <taxon>Clavicipitaceae</taxon>
        <taxon>Metarhizium</taxon>
    </lineage>
</organism>
<dbReference type="OrthoDB" id="4933075at2759"/>
<dbReference type="EMBL" id="KE384747">
    <property type="protein sequence ID" value="KJK76086.1"/>
    <property type="molecule type" value="Genomic_DNA"/>
</dbReference>
<dbReference type="Proteomes" id="UP000054544">
    <property type="component" value="Unassembled WGS sequence"/>
</dbReference>
<gene>
    <name evidence="1" type="ORF">H634G_08492</name>
</gene>
<dbReference type="AlphaFoldDB" id="A0A0D9NQD6"/>
<accession>A0A0D9NQD6</accession>
<name>A0A0D9NQD6_METAN</name>
<sequence>MAGLDFSQGVQTSEYIKFINFQVLFKPLKLWRGSRLHSWPSSDCYTLYTLALLVLHQAFPYIFEGQCYNITAGDEASSPTTIGFYTSGNRIKINDAEYDTTRVLGDYSCKFSELSVDGYATHMERSIALYITTEAGEGVRPGLPLREAQPLVLQAGTGGDATFGCAGGEEAFRGSSADAWGRVRNKWLYVIDGELLNTETDKCCRKGSNPFTNAGSGRGYKSGPVCDPQH</sequence>
<evidence type="ECO:0000313" key="2">
    <source>
        <dbReference type="Proteomes" id="UP000054544"/>
    </source>
</evidence>
<proteinExistence type="predicted"/>
<keyword evidence="2" id="KW-1185">Reference proteome</keyword>
<reference evidence="2" key="1">
    <citation type="journal article" date="2014" name="BMC Genomics">
        <title>The genome sequence of the biocontrol fungus Metarhizium anisopliae and comparative genomics of Metarhizium species.</title>
        <authorList>
            <person name="Pattemore J.A."/>
            <person name="Hane J.K."/>
            <person name="Williams A.H."/>
            <person name="Wilson B.A."/>
            <person name="Stodart B.J."/>
            <person name="Ash G.J."/>
        </authorList>
    </citation>
    <scope>NUCLEOTIDE SEQUENCE [LARGE SCALE GENOMIC DNA]</scope>
    <source>
        <strain evidence="2">BRIP 53293</strain>
    </source>
</reference>
<protein>
    <submittedName>
        <fullName evidence="1">Uncharacterized protein</fullName>
    </submittedName>
</protein>